<dbReference type="PANTHER" id="PTHR43806">
    <property type="entry name" value="PEPTIDASE S8"/>
    <property type="match status" value="1"/>
</dbReference>
<feature type="active site" description="Charge relay system" evidence="5 6">
    <location>
        <position position="313"/>
    </location>
</feature>
<comment type="similarity">
    <text evidence="1 6 7">Belongs to the peptidase S8 family.</text>
</comment>
<keyword evidence="9" id="KW-0732">Signal</keyword>
<dbReference type="InterPro" id="IPR036116">
    <property type="entry name" value="FN3_sf"/>
</dbReference>
<dbReference type="PRINTS" id="PR00723">
    <property type="entry name" value="SUBTILISIN"/>
</dbReference>
<dbReference type="Gene3D" id="3.40.50.200">
    <property type="entry name" value="Peptidase S8/S53 domain"/>
    <property type="match status" value="2"/>
</dbReference>
<evidence type="ECO:0000256" key="7">
    <source>
        <dbReference type="RuleBase" id="RU003355"/>
    </source>
</evidence>
<feature type="active site" description="Charge relay system" evidence="5 6">
    <location>
        <position position="255"/>
    </location>
</feature>
<dbReference type="Gene3D" id="2.60.120.260">
    <property type="entry name" value="Galactose-binding domain-like"/>
    <property type="match status" value="2"/>
</dbReference>
<dbReference type="InterPro" id="IPR022398">
    <property type="entry name" value="Peptidase_S8_His-AS"/>
</dbReference>
<dbReference type="Pfam" id="PF00082">
    <property type="entry name" value="Peptidase_S8"/>
    <property type="match status" value="2"/>
</dbReference>
<dbReference type="PROSITE" id="PS00138">
    <property type="entry name" value="SUBTILASE_SER"/>
    <property type="match status" value="1"/>
</dbReference>
<dbReference type="SUPFAM" id="SSF89260">
    <property type="entry name" value="Collagen-binding domain"/>
    <property type="match status" value="3"/>
</dbReference>
<evidence type="ECO:0000259" key="11">
    <source>
        <dbReference type="Pfam" id="PF04151"/>
    </source>
</evidence>
<organism evidence="13 14">
    <name type="scientific">Cohnella pontilimi</name>
    <dbReference type="NCBI Taxonomy" id="2564100"/>
    <lineage>
        <taxon>Bacteria</taxon>
        <taxon>Bacillati</taxon>
        <taxon>Bacillota</taxon>
        <taxon>Bacilli</taxon>
        <taxon>Bacillales</taxon>
        <taxon>Paenibacillaceae</taxon>
        <taxon>Cohnella</taxon>
    </lineage>
</organism>
<evidence type="ECO:0000256" key="5">
    <source>
        <dbReference type="PIRSR" id="PIRSR615500-1"/>
    </source>
</evidence>
<feature type="domain" description="Peptidase C-terminal archaeal/bacterial" evidence="11">
    <location>
        <begin position="1106"/>
        <end position="1178"/>
    </location>
</feature>
<evidence type="ECO:0000256" key="8">
    <source>
        <dbReference type="SAM" id="MobiDB-lite"/>
    </source>
</evidence>
<dbReference type="Gene3D" id="2.60.40.10">
    <property type="entry name" value="Immunoglobulins"/>
    <property type="match status" value="1"/>
</dbReference>
<feature type="region of interest" description="Disordered" evidence="8">
    <location>
        <begin position="61"/>
        <end position="128"/>
    </location>
</feature>
<dbReference type="PROSITE" id="PS51892">
    <property type="entry name" value="SUBTILASE"/>
    <property type="match status" value="1"/>
</dbReference>
<feature type="active site" description="Charge relay system" evidence="5 6">
    <location>
        <position position="685"/>
    </location>
</feature>
<evidence type="ECO:0000256" key="3">
    <source>
        <dbReference type="ARBA" id="ARBA00022801"/>
    </source>
</evidence>
<dbReference type="SUPFAM" id="SSF52743">
    <property type="entry name" value="Subtilisin-like"/>
    <property type="match status" value="1"/>
</dbReference>
<evidence type="ECO:0000256" key="1">
    <source>
        <dbReference type="ARBA" id="ARBA00011073"/>
    </source>
</evidence>
<gene>
    <name evidence="13" type="ORF">E5161_07880</name>
</gene>
<evidence type="ECO:0000256" key="2">
    <source>
        <dbReference type="ARBA" id="ARBA00022670"/>
    </source>
</evidence>
<accession>A0A4U0FDB4</accession>
<dbReference type="PANTHER" id="PTHR43806:SF11">
    <property type="entry name" value="CEREVISIN-RELATED"/>
    <property type="match status" value="1"/>
</dbReference>
<feature type="signal peptide" evidence="9">
    <location>
        <begin position="1"/>
        <end position="29"/>
    </location>
</feature>
<comment type="caution">
    <text evidence="13">The sequence shown here is derived from an EMBL/GenBank/DDBJ whole genome shotgun (WGS) entry which is preliminary data.</text>
</comment>
<dbReference type="CDD" id="cd07473">
    <property type="entry name" value="Peptidases_S8_Subtilisin_like"/>
    <property type="match status" value="1"/>
</dbReference>
<evidence type="ECO:0008006" key="15">
    <source>
        <dbReference type="Google" id="ProtNLM"/>
    </source>
</evidence>
<keyword evidence="2 6" id="KW-0645">Protease</keyword>
<dbReference type="InterPro" id="IPR054399">
    <property type="entry name" value="Fervidolysin-like_N_prodom"/>
</dbReference>
<dbReference type="GO" id="GO:0006508">
    <property type="term" value="P:proteolysis"/>
    <property type="evidence" value="ECO:0007669"/>
    <property type="project" value="UniProtKB-KW"/>
</dbReference>
<proteinExistence type="inferred from homology"/>
<dbReference type="PROSITE" id="PS00136">
    <property type="entry name" value="SUBTILASE_ASP"/>
    <property type="match status" value="1"/>
</dbReference>
<feature type="domain" description="Peptidase C-terminal archaeal/bacterial" evidence="11">
    <location>
        <begin position="773"/>
        <end position="844"/>
    </location>
</feature>
<evidence type="ECO:0000313" key="14">
    <source>
        <dbReference type="Proteomes" id="UP000309673"/>
    </source>
</evidence>
<keyword evidence="4 6" id="KW-0720">Serine protease</keyword>
<dbReference type="InterPro" id="IPR034204">
    <property type="entry name" value="PfSUB1-like_cat_dom"/>
</dbReference>
<dbReference type="InterPro" id="IPR007280">
    <property type="entry name" value="Peptidase_C_arc/bac"/>
</dbReference>
<feature type="domain" description="Peptidase S8/S53" evidence="10">
    <location>
        <begin position="248"/>
        <end position="456"/>
    </location>
</feature>
<dbReference type="EMBL" id="SUPK01000003">
    <property type="protein sequence ID" value="TJY42751.1"/>
    <property type="molecule type" value="Genomic_DNA"/>
</dbReference>
<evidence type="ECO:0000256" key="9">
    <source>
        <dbReference type="SAM" id="SignalP"/>
    </source>
</evidence>
<feature type="domain" description="Peptidase S8/S53" evidence="10">
    <location>
        <begin position="674"/>
        <end position="719"/>
    </location>
</feature>
<dbReference type="Gene3D" id="2.60.120.380">
    <property type="match status" value="3"/>
</dbReference>
<dbReference type="Pfam" id="PF04151">
    <property type="entry name" value="PPC"/>
    <property type="match status" value="3"/>
</dbReference>
<keyword evidence="14" id="KW-1185">Reference proteome</keyword>
<evidence type="ECO:0000259" key="12">
    <source>
        <dbReference type="Pfam" id="PF22148"/>
    </source>
</evidence>
<dbReference type="InterPro" id="IPR003961">
    <property type="entry name" value="FN3_dom"/>
</dbReference>
<evidence type="ECO:0000313" key="13">
    <source>
        <dbReference type="EMBL" id="TJY42751.1"/>
    </source>
</evidence>
<dbReference type="CDD" id="cd00063">
    <property type="entry name" value="FN3"/>
    <property type="match status" value="1"/>
</dbReference>
<dbReference type="InterPro" id="IPR015500">
    <property type="entry name" value="Peptidase_S8_subtilisin-rel"/>
</dbReference>
<protein>
    <recommendedName>
        <fullName evidence="15">Fibronectin type-III domain-containing protein</fullName>
    </recommendedName>
</protein>
<dbReference type="PROSITE" id="PS00137">
    <property type="entry name" value="SUBTILASE_HIS"/>
    <property type="match status" value="1"/>
</dbReference>
<dbReference type="InterPro" id="IPR023828">
    <property type="entry name" value="Peptidase_S8_Ser-AS"/>
</dbReference>
<dbReference type="GO" id="GO:0004252">
    <property type="term" value="F:serine-type endopeptidase activity"/>
    <property type="evidence" value="ECO:0007669"/>
    <property type="project" value="UniProtKB-UniRule"/>
</dbReference>
<feature type="compositionally biased region" description="Polar residues" evidence="8">
    <location>
        <begin position="95"/>
        <end position="128"/>
    </location>
</feature>
<evidence type="ECO:0000256" key="6">
    <source>
        <dbReference type="PROSITE-ProRule" id="PRU01240"/>
    </source>
</evidence>
<dbReference type="Proteomes" id="UP000309673">
    <property type="component" value="Unassembled WGS sequence"/>
</dbReference>
<sequence>MKNRLLQRMALITTVSLAVTSCITVPVFAADTHAASKTAIAQKKDKLRAPSADLRNTLQKTLTAKGHPSVQPATNPKDKAPMSKPRKSTWKTAPAKQSTETVAPIQVQSAPSDNAKSTFRSKPSSTAQTRYAPDEIIVKFKPGAKADQLLTKFMLKTKKKFPSIGAELLQTPKGAQIDSLVQSLKNDASVVYAQPNYIVHADQVPNDPNFTQLWGLDNTGQTIGTSVGTPNVDINAPEAWDISKGSSSLIVAVIDTGVDINHPELKNAIWTNPAEIPGNGKDDDGNGYVDDVNGWDFYHQDNTVFDPLDGDEHGTHVSGTIAAAFNNSTGVAGVAPNVKILPVKFLGPHGGSTADAILSVEYAAKMGAKISNNSWGGGDFDQALKDAIEASKMLFVAAAGNDSLNNDANPHYPSSYDSSNILSVAAVNNKGNVASFSNYGVNSVDIAAPGQAILSSVPKQARFGAAAQIDNGVYKAIFNGFGFENMTDANERQDAFNKAITFLKGTATNNNVLLVDDDSVTSGSGDYKTVYTNLLTTSGNAPANTISVVSTANGPDLATLNGYKIVVWFTGDQFNNALTDTDRSNLTAYLNGGGKLLLAGPDSVYGNESTAFVTDILHLDVISEGLRSPAVGVNGTIYSGVSYQSVSHPYSDYVVSLDPNVTKINLEYSEDPDYSGAYAYFNGTSMATPHATGAAALLYSVNPGLTPQQAITILNNTGTPLSSLTGKVGSGKMVNAYQALTASAESLDNDIPGLPLNNPVVHGTLDELNDPDDVFSVYLNAGQMINISLSGAAGTDFDLYLFDPSAATVNNSAGMVAYSEGAGTSNEAISYIATVPGTYYIDVFAYAGSGSYDLNTGNGPGTYEDSDARVSFGGNWTSISDSGFSGGTAKQTNSVGSTAKFSFVGSEIEWIGFKDSAQGVANVYLDGALVASPSLYSGTKVTKQSIFKRSTSFGSHSIRIEWTGQRDPAARKSGTNINVDSLIVSKDTVPPTVPAGLSAYFDMAYIAPRVQWTANSDDTSAYNIYRKAAGQSDFVKVGQSSTPSFYDTQAAAGTTYQYAVSAVDGAGNESALSAPVTFVHDDNIPGVPAASNFIAGSLDYDLDGLDIWSVNLQAGNTYSFSANGPAGTNFDYYLLSPDSTNIYSMSGYTIVGGTDLAGSEEYFTFPITTSGKYYLLVGSSSGSGNYTVNIGQKATVADDDIPGTPLSGNAVSDFLDSQDIDDVYSVQLRAGDTITANLSSSATNGNDFDLYLFGPGATTVNPDKPGYTENVAVSNNAGTSTESLTYVADATGTYYIDVYNWAGTGPYNLSVNVVPRQSVTTVIEDNDPAVRYSGTSWRSGTDAKNSGGNYHIASVTGSFSQLTFNGNSVKLLSKTATNRGLADVYIDGVLIKTIDQYSSTTKYQVKVFEATGLADGQHTIKVVLTGQKQPASTSTEILIDAFVVTQN</sequence>
<keyword evidence="3 6" id="KW-0378">Hydrolase</keyword>
<dbReference type="RefSeq" id="WP_136777170.1">
    <property type="nucleotide sequence ID" value="NZ_SUPK01000003.1"/>
</dbReference>
<dbReference type="InterPro" id="IPR000209">
    <property type="entry name" value="Peptidase_S8/S53_dom"/>
</dbReference>
<dbReference type="InterPro" id="IPR036852">
    <property type="entry name" value="Peptidase_S8/S53_dom_sf"/>
</dbReference>
<evidence type="ECO:0000256" key="4">
    <source>
        <dbReference type="ARBA" id="ARBA00022825"/>
    </source>
</evidence>
<evidence type="ECO:0000259" key="10">
    <source>
        <dbReference type="Pfam" id="PF00082"/>
    </source>
</evidence>
<dbReference type="InterPro" id="IPR013783">
    <property type="entry name" value="Ig-like_fold"/>
</dbReference>
<dbReference type="InterPro" id="IPR023827">
    <property type="entry name" value="Peptidase_S8_Asp-AS"/>
</dbReference>
<dbReference type="PROSITE" id="PS51257">
    <property type="entry name" value="PROKAR_LIPOPROTEIN"/>
    <property type="match status" value="1"/>
</dbReference>
<feature type="domain" description="Peptidase C-terminal archaeal/bacterial" evidence="11">
    <location>
        <begin position="1222"/>
        <end position="1299"/>
    </location>
</feature>
<dbReference type="Pfam" id="PF22148">
    <property type="entry name" value="Fervidolysin_NPro-like"/>
    <property type="match status" value="1"/>
</dbReference>
<feature type="chain" id="PRO_5020937924" description="Fibronectin type-III domain-containing protein" evidence="9">
    <location>
        <begin position="30"/>
        <end position="1447"/>
    </location>
</feature>
<feature type="domain" description="Fervidolysin-like N-terminal prodomain" evidence="12">
    <location>
        <begin position="125"/>
        <end position="196"/>
    </location>
</feature>
<reference evidence="13 14" key="1">
    <citation type="submission" date="2019-04" db="EMBL/GenBank/DDBJ databases">
        <title>Cohnella sp. nov., isolated from soil.</title>
        <authorList>
            <person name="Kim W."/>
        </authorList>
    </citation>
    <scope>NUCLEOTIDE SEQUENCE [LARGE SCALE GENOMIC DNA]</scope>
    <source>
        <strain evidence="13 14">CAU 1483</strain>
    </source>
</reference>
<name>A0A4U0FDB4_9BACL</name>
<dbReference type="InterPro" id="IPR050131">
    <property type="entry name" value="Peptidase_S8_subtilisin-like"/>
</dbReference>
<dbReference type="OrthoDB" id="9762689at2"/>
<dbReference type="SUPFAM" id="SSF49265">
    <property type="entry name" value="Fibronectin type III"/>
    <property type="match status" value="1"/>
</dbReference>